<dbReference type="Pfam" id="PF08448">
    <property type="entry name" value="PAS_4"/>
    <property type="match status" value="1"/>
</dbReference>
<dbReference type="InterPro" id="IPR029016">
    <property type="entry name" value="GAF-like_dom_sf"/>
</dbReference>
<dbReference type="Gene3D" id="3.60.40.10">
    <property type="entry name" value="PPM-type phosphatase domain"/>
    <property type="match status" value="1"/>
</dbReference>
<dbReference type="InterPro" id="IPR013767">
    <property type="entry name" value="PAS_fold"/>
</dbReference>
<proteinExistence type="predicted"/>
<evidence type="ECO:0000313" key="4">
    <source>
        <dbReference type="Proteomes" id="UP000215483"/>
    </source>
</evidence>
<dbReference type="PROSITE" id="PS50112">
    <property type="entry name" value="PAS"/>
    <property type="match status" value="1"/>
</dbReference>
<dbReference type="InterPro" id="IPR003594">
    <property type="entry name" value="HATPase_dom"/>
</dbReference>
<dbReference type="InterPro" id="IPR001932">
    <property type="entry name" value="PPM-type_phosphatase-like_dom"/>
</dbReference>
<dbReference type="Gene3D" id="3.30.450.40">
    <property type="match status" value="1"/>
</dbReference>
<dbReference type="Pfam" id="PF07228">
    <property type="entry name" value="SpoIIE"/>
    <property type="match status" value="1"/>
</dbReference>
<dbReference type="InterPro" id="IPR052016">
    <property type="entry name" value="Bact_Sigma-Reg"/>
</dbReference>
<keyword evidence="1" id="KW-0378">Hydrolase</keyword>
<accession>A0A233S3Y9</accession>
<dbReference type="Gene3D" id="3.30.565.10">
    <property type="entry name" value="Histidine kinase-like ATPase, C-terminal domain"/>
    <property type="match status" value="1"/>
</dbReference>
<dbReference type="InterPro" id="IPR003018">
    <property type="entry name" value="GAF"/>
</dbReference>
<dbReference type="SUPFAM" id="SSF55785">
    <property type="entry name" value="PYP-like sensor domain (PAS domain)"/>
    <property type="match status" value="2"/>
</dbReference>
<keyword evidence="4" id="KW-1185">Reference proteome</keyword>
<dbReference type="CDD" id="cd00130">
    <property type="entry name" value="PAS"/>
    <property type="match status" value="1"/>
</dbReference>
<dbReference type="Pfam" id="PF13581">
    <property type="entry name" value="HATPase_c_2"/>
    <property type="match status" value="1"/>
</dbReference>
<evidence type="ECO:0000313" key="3">
    <source>
        <dbReference type="EMBL" id="OXY90329.1"/>
    </source>
</evidence>
<dbReference type="GO" id="GO:0006355">
    <property type="term" value="P:regulation of DNA-templated transcription"/>
    <property type="evidence" value="ECO:0007669"/>
    <property type="project" value="InterPro"/>
</dbReference>
<dbReference type="SUPFAM" id="SSF55781">
    <property type="entry name" value="GAF domain-like"/>
    <property type="match status" value="1"/>
</dbReference>
<dbReference type="GO" id="GO:0016791">
    <property type="term" value="F:phosphatase activity"/>
    <property type="evidence" value="ECO:0007669"/>
    <property type="project" value="TreeGrafter"/>
</dbReference>
<name>A0A233S3Y9_STRDA</name>
<dbReference type="InterPro" id="IPR000014">
    <property type="entry name" value="PAS"/>
</dbReference>
<dbReference type="PANTHER" id="PTHR43156">
    <property type="entry name" value="STAGE II SPORULATION PROTEIN E-RELATED"/>
    <property type="match status" value="1"/>
</dbReference>
<organism evidence="3 4">
    <name type="scientific">Streptomyces diastatochromogenes</name>
    <dbReference type="NCBI Taxonomy" id="42236"/>
    <lineage>
        <taxon>Bacteria</taxon>
        <taxon>Bacillati</taxon>
        <taxon>Actinomycetota</taxon>
        <taxon>Actinomycetes</taxon>
        <taxon>Kitasatosporales</taxon>
        <taxon>Streptomycetaceae</taxon>
        <taxon>Streptomyces</taxon>
    </lineage>
</organism>
<dbReference type="CDD" id="cd16936">
    <property type="entry name" value="HATPase_RsbW-like"/>
    <property type="match status" value="1"/>
</dbReference>
<evidence type="ECO:0000256" key="1">
    <source>
        <dbReference type="ARBA" id="ARBA00022801"/>
    </source>
</evidence>
<feature type="domain" description="PAS" evidence="2">
    <location>
        <begin position="2"/>
        <end position="47"/>
    </location>
</feature>
<dbReference type="InterPro" id="IPR013656">
    <property type="entry name" value="PAS_4"/>
</dbReference>
<dbReference type="InterPro" id="IPR035965">
    <property type="entry name" value="PAS-like_dom_sf"/>
</dbReference>
<dbReference type="SUPFAM" id="SSF81606">
    <property type="entry name" value="PP2C-like"/>
    <property type="match status" value="1"/>
</dbReference>
<dbReference type="InterPro" id="IPR036890">
    <property type="entry name" value="HATPase_C_sf"/>
</dbReference>
<dbReference type="SMART" id="SM00331">
    <property type="entry name" value="PP2C_SIG"/>
    <property type="match status" value="1"/>
</dbReference>
<dbReference type="EMBL" id="MCGQ01000038">
    <property type="protein sequence ID" value="OXY90329.1"/>
    <property type="molecule type" value="Genomic_DNA"/>
</dbReference>
<dbReference type="PANTHER" id="PTHR43156:SF2">
    <property type="entry name" value="STAGE II SPORULATION PROTEIN E"/>
    <property type="match status" value="1"/>
</dbReference>
<dbReference type="FunFam" id="3.30.565.10:FF:000028">
    <property type="entry name" value="PAS sensor protein"/>
    <property type="match status" value="1"/>
</dbReference>
<dbReference type="Gene3D" id="3.30.450.20">
    <property type="entry name" value="PAS domain"/>
    <property type="match status" value="2"/>
</dbReference>
<dbReference type="NCBIfam" id="TIGR00229">
    <property type="entry name" value="sensory_box"/>
    <property type="match status" value="1"/>
</dbReference>
<gene>
    <name evidence="3" type="ORF">BEK98_35060</name>
</gene>
<dbReference type="SUPFAM" id="SSF55874">
    <property type="entry name" value="ATPase domain of HSP90 chaperone/DNA topoisomerase II/histidine kinase"/>
    <property type="match status" value="1"/>
</dbReference>
<dbReference type="SMART" id="SM00065">
    <property type="entry name" value="GAF"/>
    <property type="match status" value="1"/>
</dbReference>
<evidence type="ECO:0000259" key="2">
    <source>
        <dbReference type="PROSITE" id="PS50112"/>
    </source>
</evidence>
<comment type="caution">
    <text evidence="3">The sequence shown here is derived from an EMBL/GenBank/DDBJ whole genome shotgun (WGS) entry which is preliminary data.</text>
</comment>
<dbReference type="Pfam" id="PF01590">
    <property type="entry name" value="GAF"/>
    <property type="match status" value="1"/>
</dbReference>
<dbReference type="InterPro" id="IPR036457">
    <property type="entry name" value="PPM-type-like_dom_sf"/>
</dbReference>
<protein>
    <recommendedName>
        <fullName evidence="2">PAS domain-containing protein</fullName>
    </recommendedName>
</protein>
<sequence>MFHDALEDLPESGDEAYATVDARGVLTSWGSGAQRLLGHTAREVRGQYGADLLYTRADATRLAERARVRRTAVLGQVVLRHRDGSPVEVGMWAHPLVTTSGEPYWLLQAESADAVRRKNLGRALLRGLFTESPFHIDVFDTDLRYVAQNARRLKGFRDQDFLGRPMWEVAPVGMLDMAAFEERQRKVLATGEALVATEVRARPPDDPDRQQVFSETIVPLRSESGEVIGLAHAVFEVTDRVRARERLALVNDASAKIGSRLDVLYTARELTDVAVPVFADHAYVNLLDPVLGGQEPVAGPIAEGTALRRAASSSVPEGPGEPVVATGDVDPFSSGTASLFSRALVSGEPLLLGGDQLGAELALVDPQRAALVHAYGVHSWLLVPMYARGAPLGTAVFLRFRGDHPFEADDVLLAQDLVARAAVCIDNARRYTRERTTALALQRSLLPQRMPVLGAVETASRYVPASGSTVLGGAWFDVIPLSGARVALVVGDVAGHGLHSAVTMGRLRTAVRTLADLDLPPEELLTHLDDQVNRFQDEHTEDWTGGAAGTRCLYAVFDPISRRCAVARAGHRPPARISADGQVEELDLPVGPPLGQGGAPFDCGEVTLHDDDLLVLCTGGPGDAWHPSTDTNLTWLREALPDGQGTASASLDDICNALIRHLPPSPPQDDLALLVARVRALDPDRHIAWELPTDPEFVAEARKLAGRRLSEWGLEDLEFTTELIVSELVTNAIRYGSPPIMLRLIQDRSLICEVSDGSSTSPHIRRAVETDEGGRGLYMVAQFAQLWGTRYHARGKTIWAEQPIGLP</sequence>
<reference evidence="3 4" key="1">
    <citation type="submission" date="2016-07" db="EMBL/GenBank/DDBJ databases">
        <title>Draft genome of Streptomyces diastatochromogenes.</title>
        <authorList>
            <person name="Podduturi R."/>
            <person name="Lukassen M.B."/>
            <person name="Clausen N."/>
            <person name="Nielsen J.L."/>
            <person name="Jorgensen N.O."/>
        </authorList>
    </citation>
    <scope>NUCLEOTIDE SEQUENCE [LARGE SCALE GENOMIC DNA]</scope>
    <source>
        <strain evidence="3 4">DSM 40608</strain>
    </source>
</reference>
<dbReference type="AlphaFoldDB" id="A0A233S3Y9"/>
<dbReference type="Pfam" id="PF00989">
    <property type="entry name" value="PAS"/>
    <property type="match status" value="1"/>
</dbReference>
<dbReference type="FunFam" id="3.30.450.40:FF:000035">
    <property type="entry name" value="PAS sensor protein"/>
    <property type="match status" value="1"/>
</dbReference>
<dbReference type="Proteomes" id="UP000215483">
    <property type="component" value="Unassembled WGS sequence"/>
</dbReference>